<dbReference type="RefSeq" id="WP_096357882.1">
    <property type="nucleotide sequence ID" value="NZ_AP014946.1"/>
</dbReference>
<dbReference type="InterPro" id="IPR031807">
    <property type="entry name" value="HicB-like"/>
</dbReference>
<reference evidence="2 3" key="1">
    <citation type="submission" date="2015-08" db="EMBL/GenBank/DDBJ databases">
        <title>Investigation of the bacterial diversity of lava forest soil.</title>
        <authorList>
            <person name="Lee J.S."/>
        </authorList>
    </citation>
    <scope>NUCLEOTIDE SEQUENCE [LARGE SCALE GENOMIC DNA]</scope>
    <source>
        <strain evidence="2 3">GJW-30</strain>
    </source>
</reference>
<evidence type="ECO:0000313" key="2">
    <source>
        <dbReference type="EMBL" id="BAT61149.1"/>
    </source>
</evidence>
<dbReference type="Gene3D" id="3.30.160.250">
    <property type="match status" value="1"/>
</dbReference>
<dbReference type="InterPro" id="IPR010982">
    <property type="entry name" value="Lambda_DNA-bd_dom_sf"/>
</dbReference>
<evidence type="ECO:0000313" key="3">
    <source>
        <dbReference type="Proteomes" id="UP000236884"/>
    </source>
</evidence>
<name>A0A0S3PZ08_9BRAD</name>
<accession>A0A0S3PZ08</accession>
<gene>
    <name evidence="2" type="primary">hicB_2</name>
    <name evidence="2" type="ORF">GJW-30_1_03705</name>
</gene>
<dbReference type="GO" id="GO:0003677">
    <property type="term" value="F:DNA binding"/>
    <property type="evidence" value="ECO:0007669"/>
    <property type="project" value="InterPro"/>
</dbReference>
<dbReference type="KEGG" id="vgo:GJW-30_1_03705"/>
<dbReference type="InterPro" id="IPR035069">
    <property type="entry name" value="TTHA1013/TTHA0281-like"/>
</dbReference>
<keyword evidence="3" id="KW-1185">Reference proteome</keyword>
<evidence type="ECO:0000259" key="1">
    <source>
        <dbReference type="Pfam" id="PF15919"/>
    </source>
</evidence>
<feature type="domain" description="HicB-like antitoxin of toxin-antitoxin system" evidence="1">
    <location>
        <begin position="4"/>
        <end position="123"/>
    </location>
</feature>
<dbReference type="AlphaFoldDB" id="A0A0S3PZ08"/>
<dbReference type="SUPFAM" id="SSF47413">
    <property type="entry name" value="lambda repressor-like DNA-binding domains"/>
    <property type="match status" value="1"/>
</dbReference>
<dbReference type="Proteomes" id="UP000236884">
    <property type="component" value="Chromosome"/>
</dbReference>
<dbReference type="Gene3D" id="1.10.260.40">
    <property type="entry name" value="lambda repressor-like DNA-binding domains"/>
    <property type="match status" value="1"/>
</dbReference>
<dbReference type="Pfam" id="PF15919">
    <property type="entry name" value="HicB_lk_antitox"/>
    <property type="match status" value="1"/>
</dbReference>
<organism evidence="2 3">
    <name type="scientific">Variibacter gotjawalensis</name>
    <dbReference type="NCBI Taxonomy" id="1333996"/>
    <lineage>
        <taxon>Bacteria</taxon>
        <taxon>Pseudomonadati</taxon>
        <taxon>Pseudomonadota</taxon>
        <taxon>Alphaproteobacteria</taxon>
        <taxon>Hyphomicrobiales</taxon>
        <taxon>Nitrobacteraceae</taxon>
        <taxon>Variibacter</taxon>
    </lineage>
</organism>
<dbReference type="OrthoDB" id="9807959at2"/>
<dbReference type="SUPFAM" id="SSF143100">
    <property type="entry name" value="TTHA1013/TTHA0281-like"/>
    <property type="match status" value="1"/>
</dbReference>
<proteinExistence type="predicted"/>
<protein>
    <submittedName>
        <fullName evidence="2">Antitoxin HicB</fullName>
    </submittedName>
</protein>
<dbReference type="EMBL" id="AP014946">
    <property type="protein sequence ID" value="BAT61149.1"/>
    <property type="molecule type" value="Genomic_DNA"/>
</dbReference>
<sequence>MLRYSIRLKKDDNGTLLVTAPDFPEIVTFGIDEADAMIRAADAIASAIQGRISDRESVPAPSPFGRRQKCVSLSALVWAKLELYRVMLATKTRKADLARRLGVHAPQIDRLLNLDHDSRLDQIENAARAMNRELYIEMRPAA</sequence>